<feature type="compositionally biased region" description="Polar residues" evidence="1">
    <location>
        <begin position="70"/>
        <end position="87"/>
    </location>
</feature>
<dbReference type="EMBL" id="UXSR01000168">
    <property type="protein sequence ID" value="VDD75375.1"/>
    <property type="molecule type" value="Genomic_DNA"/>
</dbReference>
<dbReference type="AlphaFoldDB" id="A0A0R3U428"/>
<gene>
    <name evidence="2" type="ORF">MCOS_LOCUS1378</name>
</gene>
<reference evidence="2 3" key="1">
    <citation type="submission" date="2018-10" db="EMBL/GenBank/DDBJ databases">
        <authorList>
            <consortium name="Pathogen Informatics"/>
        </authorList>
    </citation>
    <scope>NUCLEOTIDE SEQUENCE [LARGE SCALE GENOMIC DNA]</scope>
</reference>
<dbReference type="WBParaSite" id="MCU_005986-RA">
    <property type="protein sequence ID" value="MCU_005986-RA"/>
    <property type="gene ID" value="MCU_005986"/>
</dbReference>
<evidence type="ECO:0000313" key="2">
    <source>
        <dbReference type="EMBL" id="VDD75375.1"/>
    </source>
</evidence>
<evidence type="ECO:0000313" key="4">
    <source>
        <dbReference type="WBParaSite" id="MCU_005986-RA"/>
    </source>
</evidence>
<proteinExistence type="predicted"/>
<evidence type="ECO:0000313" key="3">
    <source>
        <dbReference type="Proteomes" id="UP000267029"/>
    </source>
</evidence>
<accession>A0A0R3U428</accession>
<name>A0A0R3U428_MESCO</name>
<feature type="region of interest" description="Disordered" evidence="1">
    <location>
        <begin position="37"/>
        <end position="95"/>
    </location>
</feature>
<feature type="region of interest" description="Disordered" evidence="1">
    <location>
        <begin position="142"/>
        <end position="167"/>
    </location>
</feature>
<dbReference type="STRING" id="53468.A0A0R3U428"/>
<reference evidence="4" key="2">
    <citation type="submission" date="2019-11" db="UniProtKB">
        <authorList>
            <consortium name="WormBaseParasite"/>
        </authorList>
    </citation>
    <scope>IDENTIFICATION</scope>
</reference>
<sequence>MKDEPMHGLVSSQTNCADSGTSIQHFYPSVNWPPNSQHPSAIYDITDASSSASTSPWLQSHHQMDDRFQHPTSRPHSCGHANQYSTPPYNPNGKFDFRYPDPSFPYLIAPRTSPSGISSTMDTGLSIKPVAPYELPLKQTIIQSEHDGYPSRVESPTEAPTYGYSPS</sequence>
<dbReference type="Proteomes" id="UP000267029">
    <property type="component" value="Unassembled WGS sequence"/>
</dbReference>
<organism evidence="2 3">
    <name type="scientific">Mesocestoides corti</name>
    <name type="common">Flatworm</name>
    <dbReference type="NCBI Taxonomy" id="53468"/>
    <lineage>
        <taxon>Eukaryota</taxon>
        <taxon>Metazoa</taxon>
        <taxon>Spiralia</taxon>
        <taxon>Lophotrochozoa</taxon>
        <taxon>Platyhelminthes</taxon>
        <taxon>Cestoda</taxon>
        <taxon>Eucestoda</taxon>
        <taxon>Cyclophyllidea</taxon>
        <taxon>Mesocestoididae</taxon>
        <taxon>Mesocestoides</taxon>
    </lineage>
</organism>
<evidence type="ECO:0000256" key="1">
    <source>
        <dbReference type="SAM" id="MobiDB-lite"/>
    </source>
</evidence>
<protein>
    <submittedName>
        <fullName evidence="4">RHD domain-containing protein</fullName>
    </submittedName>
</protein>
<feature type="compositionally biased region" description="Low complexity" evidence="1">
    <location>
        <begin position="40"/>
        <end position="55"/>
    </location>
</feature>
<keyword evidence="3" id="KW-1185">Reference proteome</keyword>